<protein>
    <submittedName>
        <fullName evidence="1">Uncharacterized protein</fullName>
    </submittedName>
</protein>
<reference evidence="1 2" key="1">
    <citation type="journal article" date="2021" name="Hortic Res">
        <title>High-quality reference genome and annotation aids understanding of berry development for evergreen blueberry (Vaccinium darrowii).</title>
        <authorList>
            <person name="Yu J."/>
            <person name="Hulse-Kemp A.M."/>
            <person name="Babiker E."/>
            <person name="Staton M."/>
        </authorList>
    </citation>
    <scope>NUCLEOTIDE SEQUENCE [LARGE SCALE GENOMIC DNA]</scope>
    <source>
        <strain evidence="2">cv. NJ 8807/NJ 8810</strain>
        <tissue evidence="1">Young leaf</tissue>
    </source>
</reference>
<dbReference type="Proteomes" id="UP000828048">
    <property type="component" value="Chromosome 6"/>
</dbReference>
<sequence>MSTLPFSLGSYTPRKLIVTSNLHTPEETPSSSLKFSSHFHNETATSHPALLKLNENPVAVFRRREAIGVGLCSGILGAILQQSQVSAAEAGEASAPCELTQAPSGLAYCDKVVGYGPEAVKGQLIKTHYVGKLENGKVFDSSYNRGKPLTFRVGVGEVIKGWDQGILGGDGVPPMLAGGKRSLKLPPELGYGIRGAGCGGGSCIIPPDSVLLFDVEFIGKG</sequence>
<name>A0ACB7X6Q1_9ERIC</name>
<dbReference type="EMBL" id="CM037156">
    <property type="protein sequence ID" value="KAH7836389.1"/>
    <property type="molecule type" value="Genomic_DNA"/>
</dbReference>
<accession>A0ACB7X6Q1</accession>
<comment type="caution">
    <text evidence="1">The sequence shown here is derived from an EMBL/GenBank/DDBJ whole genome shotgun (WGS) entry which is preliminary data.</text>
</comment>
<evidence type="ECO:0000313" key="2">
    <source>
        <dbReference type="Proteomes" id="UP000828048"/>
    </source>
</evidence>
<gene>
    <name evidence="1" type="ORF">Vadar_000636</name>
</gene>
<organism evidence="1 2">
    <name type="scientific">Vaccinium darrowii</name>
    <dbReference type="NCBI Taxonomy" id="229202"/>
    <lineage>
        <taxon>Eukaryota</taxon>
        <taxon>Viridiplantae</taxon>
        <taxon>Streptophyta</taxon>
        <taxon>Embryophyta</taxon>
        <taxon>Tracheophyta</taxon>
        <taxon>Spermatophyta</taxon>
        <taxon>Magnoliopsida</taxon>
        <taxon>eudicotyledons</taxon>
        <taxon>Gunneridae</taxon>
        <taxon>Pentapetalae</taxon>
        <taxon>asterids</taxon>
        <taxon>Ericales</taxon>
        <taxon>Ericaceae</taxon>
        <taxon>Vaccinioideae</taxon>
        <taxon>Vaccinieae</taxon>
        <taxon>Vaccinium</taxon>
    </lineage>
</organism>
<evidence type="ECO:0000313" key="1">
    <source>
        <dbReference type="EMBL" id="KAH7836389.1"/>
    </source>
</evidence>
<proteinExistence type="predicted"/>
<keyword evidence="2" id="KW-1185">Reference proteome</keyword>